<reference evidence="2" key="1">
    <citation type="journal article" date="2022" name="Mol. Ecol. Resour.">
        <title>The genomes of chicory, endive, great burdock and yacon provide insights into Asteraceae palaeo-polyploidization history and plant inulin production.</title>
        <authorList>
            <person name="Fan W."/>
            <person name="Wang S."/>
            <person name="Wang H."/>
            <person name="Wang A."/>
            <person name="Jiang F."/>
            <person name="Liu H."/>
            <person name="Zhao H."/>
            <person name="Xu D."/>
            <person name="Zhang Y."/>
        </authorList>
    </citation>
    <scope>NUCLEOTIDE SEQUENCE [LARGE SCALE GENOMIC DNA]</scope>
    <source>
        <strain evidence="2">cv. Yunnan</strain>
    </source>
</reference>
<sequence>MGGRAGKQCRERWNNNLRPDIKVSYVFNFIYVWTEEEERILIEAHESMGNKWSQIAKLLPGRTENAIKNHWNAATRKKTMRLNRNKKYEPNNAKPKSTLLRDYIRGMSSSSTSTATKSTNNSNFTIGEFTIPPDHGYEHLIPNYDDEFSFNIIENLLSTGVGPAEITTSNEHMVQALEPQLQTNMNPQGFIGNAENGTSSSILIENSLDMHLNNNYQTATQLFSDDYLPYPSEPVYAYGDMNMDLAFNAQCGGFSSS</sequence>
<dbReference type="Proteomes" id="UP001056120">
    <property type="component" value="Linkage Group LG10"/>
</dbReference>
<accession>A0ACB9I1A6</accession>
<organism evidence="1 2">
    <name type="scientific">Smallanthus sonchifolius</name>
    <dbReference type="NCBI Taxonomy" id="185202"/>
    <lineage>
        <taxon>Eukaryota</taxon>
        <taxon>Viridiplantae</taxon>
        <taxon>Streptophyta</taxon>
        <taxon>Embryophyta</taxon>
        <taxon>Tracheophyta</taxon>
        <taxon>Spermatophyta</taxon>
        <taxon>Magnoliopsida</taxon>
        <taxon>eudicotyledons</taxon>
        <taxon>Gunneridae</taxon>
        <taxon>Pentapetalae</taxon>
        <taxon>asterids</taxon>
        <taxon>campanulids</taxon>
        <taxon>Asterales</taxon>
        <taxon>Asteraceae</taxon>
        <taxon>Asteroideae</taxon>
        <taxon>Heliantheae alliance</taxon>
        <taxon>Millerieae</taxon>
        <taxon>Smallanthus</taxon>
    </lineage>
</organism>
<proteinExistence type="predicted"/>
<dbReference type="EMBL" id="CM042027">
    <property type="protein sequence ID" value="KAI3801531.1"/>
    <property type="molecule type" value="Genomic_DNA"/>
</dbReference>
<evidence type="ECO:0000313" key="2">
    <source>
        <dbReference type="Proteomes" id="UP001056120"/>
    </source>
</evidence>
<keyword evidence="2" id="KW-1185">Reference proteome</keyword>
<evidence type="ECO:0000313" key="1">
    <source>
        <dbReference type="EMBL" id="KAI3801531.1"/>
    </source>
</evidence>
<reference evidence="1 2" key="2">
    <citation type="journal article" date="2022" name="Mol. Ecol. Resour.">
        <title>The genomes of chicory, endive, great burdock and yacon provide insights into Asteraceae paleo-polyploidization history and plant inulin production.</title>
        <authorList>
            <person name="Fan W."/>
            <person name="Wang S."/>
            <person name="Wang H."/>
            <person name="Wang A."/>
            <person name="Jiang F."/>
            <person name="Liu H."/>
            <person name="Zhao H."/>
            <person name="Xu D."/>
            <person name="Zhang Y."/>
        </authorList>
    </citation>
    <scope>NUCLEOTIDE SEQUENCE [LARGE SCALE GENOMIC DNA]</scope>
    <source>
        <strain evidence="2">cv. Yunnan</strain>
        <tissue evidence="1">Leaves</tissue>
    </source>
</reference>
<protein>
    <submittedName>
        <fullName evidence="1">Uncharacterized protein</fullName>
    </submittedName>
</protein>
<gene>
    <name evidence="1" type="ORF">L1987_29638</name>
</gene>
<name>A0ACB9I1A6_9ASTR</name>
<comment type="caution">
    <text evidence="1">The sequence shown here is derived from an EMBL/GenBank/DDBJ whole genome shotgun (WGS) entry which is preliminary data.</text>
</comment>